<feature type="domain" description="EAL" evidence="2">
    <location>
        <begin position="263"/>
        <end position="511"/>
    </location>
</feature>
<dbReference type="PROSITE" id="PS50883">
    <property type="entry name" value="EAL"/>
    <property type="match status" value="1"/>
</dbReference>
<keyword evidence="1" id="KW-0472">Membrane</keyword>
<dbReference type="NCBIfam" id="TIGR00254">
    <property type="entry name" value="GGDEF"/>
    <property type="match status" value="1"/>
</dbReference>
<dbReference type="PANTHER" id="PTHR33121:SF70">
    <property type="entry name" value="SIGNALING PROTEIN YKOW"/>
    <property type="match status" value="1"/>
</dbReference>
<dbReference type="Pfam" id="PF00990">
    <property type="entry name" value="GGDEF"/>
    <property type="match status" value="1"/>
</dbReference>
<dbReference type="SMART" id="SM00267">
    <property type="entry name" value="GGDEF"/>
    <property type="match status" value="1"/>
</dbReference>
<dbReference type="CDD" id="cd01948">
    <property type="entry name" value="EAL"/>
    <property type="match status" value="1"/>
</dbReference>
<reference evidence="4" key="1">
    <citation type="submission" date="2022-03" db="EMBL/GenBank/DDBJ databases">
        <title>Identification of a novel bacterium isolated from mangrove sediments.</title>
        <authorList>
            <person name="Pan X."/>
        </authorList>
    </citation>
    <scope>NUCLEOTIDE SEQUENCE</scope>
    <source>
        <strain evidence="4">B2637</strain>
    </source>
</reference>
<evidence type="ECO:0000256" key="1">
    <source>
        <dbReference type="SAM" id="Phobius"/>
    </source>
</evidence>
<dbReference type="SUPFAM" id="SSF141868">
    <property type="entry name" value="EAL domain-like"/>
    <property type="match status" value="1"/>
</dbReference>
<evidence type="ECO:0000313" key="5">
    <source>
        <dbReference type="Proteomes" id="UP001162802"/>
    </source>
</evidence>
<keyword evidence="1" id="KW-1133">Transmembrane helix</keyword>
<feature type="domain" description="GGDEF" evidence="3">
    <location>
        <begin position="121"/>
        <end position="254"/>
    </location>
</feature>
<dbReference type="InterPro" id="IPR000160">
    <property type="entry name" value="GGDEF_dom"/>
</dbReference>
<dbReference type="Proteomes" id="UP001162802">
    <property type="component" value="Unassembled WGS sequence"/>
</dbReference>
<dbReference type="PANTHER" id="PTHR33121">
    <property type="entry name" value="CYCLIC DI-GMP PHOSPHODIESTERASE PDEF"/>
    <property type="match status" value="1"/>
</dbReference>
<sequence>MHLPFTSSPTTRDAAIIFGLALVLLAVFIGAEAFEYVVDFSHRHEHLEIDEGLTVLMVMPIAMGIFAWRRLAEARTELARRIEAEEKAHALARHDPLTGLPNRRHAEHEIGRALEKATPDAPVAVLLVDVNRFKSINDLYGHAAGDRLLLDTGERLRETGGPDALVARLGGDEFVVLLQGPTRQDELIHRVETISESFARPFVFDHGSSLVGASIGVTLVDRPGLTPEQVLARADAAMYRCKGKGLNGFAFFEEGMEFAAFRRAQIERDLRQALAEERIEPFFQPLVSLTEGCINGYEVLARWRLQDGTLRLPDEFIPIAEDCGLIGEIYFAMLRRAAARPWPPATRLAINLSPIQFEDDTLVERTRQVLEETGFPPGQLDIEITESAFVSNLERARIVIAQFKELGIQMALDDFGTGYSSLRHLSEFHFDKLKIDRSFITDLADNPASQTIVRTITAMAHNLGLRVTVEGVESIENEADLLGFGCDVGQGYLYGHPAPQPETRLLPRSTGQAA</sequence>
<organism evidence="4 5">
    <name type="scientific">Novosphingobium mangrovi</name>
    <name type="common">ex Hu et al. 2023</name>
    <dbReference type="NCBI Taxonomy" id="2930094"/>
    <lineage>
        <taxon>Bacteria</taxon>
        <taxon>Pseudomonadati</taxon>
        <taxon>Pseudomonadota</taxon>
        <taxon>Alphaproteobacteria</taxon>
        <taxon>Sphingomonadales</taxon>
        <taxon>Sphingomonadaceae</taxon>
        <taxon>Novosphingobium</taxon>
    </lineage>
</organism>
<dbReference type="SMART" id="SM00052">
    <property type="entry name" value="EAL"/>
    <property type="match status" value="1"/>
</dbReference>
<dbReference type="PROSITE" id="PS50887">
    <property type="entry name" value="GGDEF"/>
    <property type="match status" value="1"/>
</dbReference>
<dbReference type="InterPro" id="IPR050706">
    <property type="entry name" value="Cyclic-di-GMP_PDE-like"/>
</dbReference>
<dbReference type="CDD" id="cd01949">
    <property type="entry name" value="GGDEF"/>
    <property type="match status" value="1"/>
</dbReference>
<dbReference type="RefSeq" id="WP_243801878.1">
    <property type="nucleotide sequence ID" value="NZ_JALHAT010000034.1"/>
</dbReference>
<dbReference type="EMBL" id="JALHAT010000034">
    <property type="protein sequence ID" value="MCJ1962158.1"/>
    <property type="molecule type" value="Genomic_DNA"/>
</dbReference>
<proteinExistence type="predicted"/>
<dbReference type="Pfam" id="PF00563">
    <property type="entry name" value="EAL"/>
    <property type="match status" value="1"/>
</dbReference>
<feature type="transmembrane region" description="Helical" evidence="1">
    <location>
        <begin position="52"/>
        <end position="71"/>
    </location>
</feature>
<keyword evidence="5" id="KW-1185">Reference proteome</keyword>
<dbReference type="InterPro" id="IPR043128">
    <property type="entry name" value="Rev_trsase/Diguanyl_cyclase"/>
</dbReference>
<protein>
    <submittedName>
        <fullName evidence="4">EAL domain-containing protein</fullName>
    </submittedName>
</protein>
<dbReference type="InterPro" id="IPR001633">
    <property type="entry name" value="EAL_dom"/>
</dbReference>
<evidence type="ECO:0000313" key="4">
    <source>
        <dbReference type="EMBL" id="MCJ1962158.1"/>
    </source>
</evidence>
<dbReference type="InterPro" id="IPR035919">
    <property type="entry name" value="EAL_sf"/>
</dbReference>
<comment type="caution">
    <text evidence="4">The sequence shown here is derived from an EMBL/GenBank/DDBJ whole genome shotgun (WGS) entry which is preliminary data.</text>
</comment>
<dbReference type="InterPro" id="IPR029787">
    <property type="entry name" value="Nucleotide_cyclase"/>
</dbReference>
<dbReference type="Gene3D" id="3.20.20.450">
    <property type="entry name" value="EAL domain"/>
    <property type="match status" value="1"/>
</dbReference>
<dbReference type="SUPFAM" id="SSF55073">
    <property type="entry name" value="Nucleotide cyclase"/>
    <property type="match status" value="1"/>
</dbReference>
<evidence type="ECO:0000259" key="2">
    <source>
        <dbReference type="PROSITE" id="PS50883"/>
    </source>
</evidence>
<name>A0ABT0AG18_9SPHN</name>
<dbReference type="Gene3D" id="3.30.70.270">
    <property type="match status" value="1"/>
</dbReference>
<keyword evidence="1" id="KW-0812">Transmembrane</keyword>
<accession>A0ABT0AG18</accession>
<evidence type="ECO:0000259" key="3">
    <source>
        <dbReference type="PROSITE" id="PS50887"/>
    </source>
</evidence>
<gene>
    <name evidence="4" type="ORF">MTR65_15800</name>
</gene>